<protein>
    <submittedName>
        <fullName evidence="1">Uncharacterized protein</fullName>
    </submittedName>
</protein>
<organism evidence="1 2">
    <name type="scientific">Gluconacetobacter asukensis</name>
    <dbReference type="NCBI Taxonomy" id="1017181"/>
    <lineage>
        <taxon>Bacteria</taxon>
        <taxon>Pseudomonadati</taxon>
        <taxon>Pseudomonadota</taxon>
        <taxon>Alphaproteobacteria</taxon>
        <taxon>Acetobacterales</taxon>
        <taxon>Acetobacteraceae</taxon>
        <taxon>Gluconacetobacter</taxon>
    </lineage>
</organism>
<dbReference type="RefSeq" id="WP_182980319.1">
    <property type="nucleotide sequence ID" value="NZ_BAABGB010000020.1"/>
</dbReference>
<name>A0A7W4J356_9PROT</name>
<dbReference type="EMBL" id="JABEQE010000020">
    <property type="protein sequence ID" value="MBB2173836.1"/>
    <property type="molecule type" value="Genomic_DNA"/>
</dbReference>
<evidence type="ECO:0000313" key="2">
    <source>
        <dbReference type="Proteomes" id="UP000577891"/>
    </source>
</evidence>
<comment type="caution">
    <text evidence="1">The sequence shown here is derived from an EMBL/GenBank/DDBJ whole genome shotgun (WGS) entry which is preliminary data.</text>
</comment>
<reference evidence="1 2" key="1">
    <citation type="submission" date="2020-04" db="EMBL/GenBank/DDBJ databases">
        <title>Description of novel Gluconacetobacter.</title>
        <authorList>
            <person name="Sombolestani A."/>
        </authorList>
    </citation>
    <scope>NUCLEOTIDE SEQUENCE [LARGE SCALE GENOMIC DNA]</scope>
    <source>
        <strain evidence="1 2">LMG 27724</strain>
    </source>
</reference>
<keyword evidence="2" id="KW-1185">Reference proteome</keyword>
<accession>A0A7W4J356</accession>
<dbReference type="AlphaFoldDB" id="A0A7W4J356"/>
<gene>
    <name evidence="1" type="ORF">HLH35_17220</name>
</gene>
<sequence>MIPNSRYDGKPLLRLLELYVLNSINELSQVDRQTLERMEPRLHAIYGGGGTWHEAIAAALSMSLDVPKVIQDMWISNQETAKKKGVILSPQMFAEMFVDQNFTV</sequence>
<proteinExistence type="predicted"/>
<evidence type="ECO:0000313" key="1">
    <source>
        <dbReference type="EMBL" id="MBB2173836.1"/>
    </source>
</evidence>
<dbReference type="Proteomes" id="UP000577891">
    <property type="component" value="Unassembled WGS sequence"/>
</dbReference>